<proteinExistence type="predicted"/>
<name>A0ABR8BV30_APHFL</name>
<keyword evidence="2" id="KW-1185">Reference proteome</keyword>
<organism evidence="1 2">
    <name type="scientific">Aphanizomenon flos-aquae FACHB-1040</name>
    <dbReference type="NCBI Taxonomy" id="2692887"/>
    <lineage>
        <taxon>Bacteria</taxon>
        <taxon>Bacillati</taxon>
        <taxon>Cyanobacteriota</taxon>
        <taxon>Cyanophyceae</taxon>
        <taxon>Nostocales</taxon>
        <taxon>Aphanizomenonaceae</taxon>
        <taxon>Aphanizomenon</taxon>
    </lineage>
</organism>
<reference evidence="1 2" key="1">
    <citation type="journal article" date="2020" name="ISME J.">
        <title>Comparative genomics reveals insights into cyanobacterial evolution and habitat adaptation.</title>
        <authorList>
            <person name="Chen M.Y."/>
            <person name="Teng W.K."/>
            <person name="Zhao L."/>
            <person name="Hu C.X."/>
            <person name="Zhou Y.K."/>
            <person name="Han B.P."/>
            <person name="Song L.R."/>
            <person name="Shu W.S."/>
        </authorList>
    </citation>
    <scope>NUCLEOTIDE SEQUENCE [LARGE SCALE GENOMIC DNA]</scope>
    <source>
        <strain evidence="1 2">FACHB-1040</strain>
    </source>
</reference>
<evidence type="ECO:0000313" key="2">
    <source>
        <dbReference type="Proteomes" id="UP000606721"/>
    </source>
</evidence>
<sequence length="71" mass="8516">MNEKIQYEIEDDLKEEYDLSQLKNPIRGKYSQRYQEGYSVTIHHKDGTTTVEHFPKQNDIIILDPDVKQYE</sequence>
<comment type="caution">
    <text evidence="1">The sequence shown here is derived from an EMBL/GenBank/DDBJ whole genome shotgun (WGS) entry which is preliminary data.</text>
</comment>
<gene>
    <name evidence="1" type="ORF">H6F99_10975</name>
</gene>
<protein>
    <submittedName>
        <fullName evidence="1">Uncharacterized protein</fullName>
    </submittedName>
</protein>
<dbReference type="Proteomes" id="UP000606721">
    <property type="component" value="Unassembled WGS sequence"/>
</dbReference>
<evidence type="ECO:0000313" key="1">
    <source>
        <dbReference type="EMBL" id="MBD2278799.1"/>
    </source>
</evidence>
<dbReference type="EMBL" id="JACJQT010000025">
    <property type="protein sequence ID" value="MBD2278799.1"/>
    <property type="molecule type" value="Genomic_DNA"/>
</dbReference>
<dbReference type="RefSeq" id="WP_190383046.1">
    <property type="nucleotide sequence ID" value="NZ_JACJQT010000025.1"/>
</dbReference>
<accession>A0ABR8BV30</accession>